<reference evidence="9" key="1">
    <citation type="submission" date="2022-12" db="EMBL/GenBank/DDBJ databases">
        <title>Genome assemblies of Blomia tropicalis.</title>
        <authorList>
            <person name="Cui Y."/>
        </authorList>
    </citation>
    <scope>NUCLEOTIDE SEQUENCE</scope>
    <source>
        <tissue evidence="9">Adult mites</tissue>
    </source>
</reference>
<evidence type="ECO:0000256" key="2">
    <source>
        <dbReference type="ARBA" id="ARBA00022723"/>
    </source>
</evidence>
<dbReference type="Pfam" id="PF02148">
    <property type="entry name" value="zf-UBP"/>
    <property type="match status" value="1"/>
</dbReference>
<dbReference type="InterPro" id="IPR018200">
    <property type="entry name" value="USP_CS"/>
</dbReference>
<keyword evidence="10" id="KW-1185">Reference proteome</keyword>
<dbReference type="SUPFAM" id="SSF57850">
    <property type="entry name" value="RING/U-box"/>
    <property type="match status" value="1"/>
</dbReference>
<evidence type="ECO:0000259" key="7">
    <source>
        <dbReference type="PROSITE" id="PS50235"/>
    </source>
</evidence>
<evidence type="ECO:0000256" key="5">
    <source>
        <dbReference type="PROSITE-ProRule" id="PRU00502"/>
    </source>
</evidence>
<evidence type="ECO:0000256" key="3">
    <source>
        <dbReference type="ARBA" id="ARBA00022771"/>
    </source>
</evidence>
<comment type="caution">
    <text evidence="9">The sequence shown here is derived from an EMBL/GenBank/DDBJ whole genome shotgun (WGS) entry which is preliminary data.</text>
</comment>
<organism evidence="9 10">
    <name type="scientific">Blomia tropicalis</name>
    <name type="common">Mite</name>
    <dbReference type="NCBI Taxonomy" id="40697"/>
    <lineage>
        <taxon>Eukaryota</taxon>
        <taxon>Metazoa</taxon>
        <taxon>Ecdysozoa</taxon>
        <taxon>Arthropoda</taxon>
        <taxon>Chelicerata</taxon>
        <taxon>Arachnida</taxon>
        <taxon>Acari</taxon>
        <taxon>Acariformes</taxon>
        <taxon>Sarcoptiformes</taxon>
        <taxon>Astigmata</taxon>
        <taxon>Glycyphagoidea</taxon>
        <taxon>Echimyopodidae</taxon>
        <taxon>Blomia</taxon>
    </lineage>
</organism>
<accession>A0A9Q0RMI8</accession>
<gene>
    <name evidence="9" type="ORF">RDWZM_007250</name>
</gene>
<dbReference type="PROSITE" id="PS50271">
    <property type="entry name" value="ZF_UBP"/>
    <property type="match status" value="1"/>
</dbReference>
<feature type="domain" description="USP" evidence="7">
    <location>
        <begin position="142"/>
        <end position="492"/>
    </location>
</feature>
<sequence>MECPHLINITKINNPFIKEGLVLTSFEFCRSCQNTWMCVHCGILNCGRYVNGHAIQHFQHQQHHIISIDCKELSIFCYICDDFVSNEKCYKHFQKLRRVLQGNQSRISFITKRYEINRKEHNELIKKNSFSNNNKKCNLKVSGLRNLGNTCFMNSVLQSLCNIRLFSYYFTKLPPLTDPSHLPPLNNTRSNHQINNNLTTTNSAKSIINDSDILITEELRKTIILLWEGSKSAISPQSLFTVIRKVVPRFRCGQQDAHEFLRYILDRLHTELLTLTSIKSNNNSTLNRTIVASIFGGILQSEVRCLICQTQSKKNDQFFDLSLDIPQKYCQDSLPLEQSCPLSECLTKFTELEELADTELYNCPNCKQKQKSTKQFWIRRLPNVLCLHLKRFKWNEYVRSKLDVHISFPAKDLDMSSFILSNMHETRNNGGSPFYDLNAVVVHHGNGIGSGHYTSYASHNGCWHHFNDATVSVCSEDTVLKAKAYILFFVRRQ</sequence>
<dbReference type="Proteomes" id="UP001142055">
    <property type="component" value="Chromosome 2"/>
</dbReference>
<dbReference type="Gene3D" id="3.30.40.10">
    <property type="entry name" value="Zinc/RING finger domain, C3HC4 (zinc finger)"/>
    <property type="match status" value="1"/>
</dbReference>
<dbReference type="GO" id="GO:0008270">
    <property type="term" value="F:zinc ion binding"/>
    <property type="evidence" value="ECO:0007669"/>
    <property type="project" value="UniProtKB-KW"/>
</dbReference>
<keyword evidence="2" id="KW-0479">Metal-binding</keyword>
<dbReference type="GO" id="GO:0016579">
    <property type="term" value="P:protein deubiquitination"/>
    <property type="evidence" value="ECO:0007669"/>
    <property type="project" value="InterPro"/>
</dbReference>
<dbReference type="OMA" id="KYWVKYL"/>
<dbReference type="InterPro" id="IPR001394">
    <property type="entry name" value="Peptidase_C19_UCH"/>
</dbReference>
<dbReference type="PROSITE" id="PS00972">
    <property type="entry name" value="USP_1"/>
    <property type="match status" value="1"/>
</dbReference>
<dbReference type="AlphaFoldDB" id="A0A9Q0RMI8"/>
<evidence type="ECO:0000313" key="10">
    <source>
        <dbReference type="Proteomes" id="UP001142055"/>
    </source>
</evidence>
<dbReference type="Gene3D" id="3.90.70.10">
    <property type="entry name" value="Cysteine proteinases"/>
    <property type="match status" value="1"/>
</dbReference>
<keyword evidence="6" id="KW-0645">Protease</keyword>
<dbReference type="PANTHER" id="PTHR21646:SF19">
    <property type="entry name" value="UBIQUITIN CARBOXYL-TERMINAL HYDROLASE 3"/>
    <property type="match status" value="1"/>
</dbReference>
<comment type="catalytic activity">
    <reaction evidence="1 6">
        <text>Thiol-dependent hydrolysis of ester, thioester, amide, peptide and isopeptide bonds formed by the C-terminal Gly of ubiquitin (a 76-residue protein attached to proteins as an intracellular targeting signal).</text>
        <dbReference type="EC" id="3.4.19.12"/>
    </reaction>
</comment>
<dbReference type="InterPro" id="IPR028889">
    <property type="entry name" value="USP"/>
</dbReference>
<dbReference type="SMART" id="SM00290">
    <property type="entry name" value="ZnF_UBP"/>
    <property type="match status" value="1"/>
</dbReference>
<dbReference type="PANTHER" id="PTHR21646">
    <property type="entry name" value="UBIQUITIN CARBOXYL-TERMINAL HYDROLASE"/>
    <property type="match status" value="1"/>
</dbReference>
<protein>
    <recommendedName>
        <fullName evidence="6">Ubiquitin carboxyl-terminal hydrolase</fullName>
        <ecNumber evidence="6">3.4.19.12</ecNumber>
    </recommendedName>
</protein>
<dbReference type="PROSITE" id="PS00973">
    <property type="entry name" value="USP_2"/>
    <property type="match status" value="1"/>
</dbReference>
<dbReference type="GO" id="GO:0004843">
    <property type="term" value="F:cysteine-type deubiquitinase activity"/>
    <property type="evidence" value="ECO:0007669"/>
    <property type="project" value="UniProtKB-UniRule"/>
</dbReference>
<evidence type="ECO:0000256" key="1">
    <source>
        <dbReference type="ARBA" id="ARBA00000707"/>
    </source>
</evidence>
<proteinExistence type="inferred from homology"/>
<dbReference type="EC" id="3.4.19.12" evidence="6"/>
<dbReference type="EMBL" id="JAPWDV010000002">
    <property type="protein sequence ID" value="KAJ6221438.1"/>
    <property type="molecule type" value="Genomic_DNA"/>
</dbReference>
<name>A0A9Q0RMI8_BLOTA</name>
<dbReference type="SUPFAM" id="SSF54001">
    <property type="entry name" value="Cysteine proteinases"/>
    <property type="match status" value="1"/>
</dbReference>
<evidence type="ECO:0000313" key="9">
    <source>
        <dbReference type="EMBL" id="KAJ6221438.1"/>
    </source>
</evidence>
<keyword evidence="6" id="KW-0378">Hydrolase</keyword>
<evidence type="ECO:0000256" key="6">
    <source>
        <dbReference type="RuleBase" id="RU366025"/>
    </source>
</evidence>
<dbReference type="Pfam" id="PF00443">
    <property type="entry name" value="UCH"/>
    <property type="match status" value="1"/>
</dbReference>
<evidence type="ECO:0000256" key="4">
    <source>
        <dbReference type="ARBA" id="ARBA00022833"/>
    </source>
</evidence>
<dbReference type="InterPro" id="IPR001607">
    <property type="entry name" value="Znf_UBP"/>
</dbReference>
<keyword evidence="4" id="KW-0862">Zinc</keyword>
<dbReference type="InterPro" id="IPR050185">
    <property type="entry name" value="Ub_carboxyl-term_hydrolase"/>
</dbReference>
<evidence type="ECO:0000259" key="8">
    <source>
        <dbReference type="PROSITE" id="PS50271"/>
    </source>
</evidence>
<feature type="domain" description="UBP-type" evidence="8">
    <location>
        <begin position="1"/>
        <end position="103"/>
    </location>
</feature>
<keyword evidence="3 5" id="KW-0863">Zinc-finger</keyword>
<comment type="similarity">
    <text evidence="6">Belongs to the peptidase C19 family.</text>
</comment>
<keyword evidence="6" id="KW-0833">Ubl conjugation pathway</keyword>
<dbReference type="InterPro" id="IPR038765">
    <property type="entry name" value="Papain-like_cys_pep_sf"/>
</dbReference>
<dbReference type="GO" id="GO:0006508">
    <property type="term" value="P:proteolysis"/>
    <property type="evidence" value="ECO:0007669"/>
    <property type="project" value="UniProtKB-KW"/>
</dbReference>
<dbReference type="PROSITE" id="PS50235">
    <property type="entry name" value="USP_3"/>
    <property type="match status" value="1"/>
</dbReference>
<keyword evidence="6" id="KW-0788">Thiol protease</keyword>
<dbReference type="InterPro" id="IPR013083">
    <property type="entry name" value="Znf_RING/FYVE/PHD"/>
</dbReference>